<organism evidence="4 5">
    <name type="scientific">Mucor lusitanicus CBS 277.49</name>
    <dbReference type="NCBI Taxonomy" id="747725"/>
    <lineage>
        <taxon>Eukaryota</taxon>
        <taxon>Fungi</taxon>
        <taxon>Fungi incertae sedis</taxon>
        <taxon>Mucoromycota</taxon>
        <taxon>Mucoromycotina</taxon>
        <taxon>Mucoromycetes</taxon>
        <taxon>Mucorales</taxon>
        <taxon>Mucorineae</taxon>
        <taxon>Mucoraceae</taxon>
        <taxon>Mucor</taxon>
    </lineage>
</organism>
<name>A0A162ZU33_MUCCL</name>
<dbReference type="InterPro" id="IPR016195">
    <property type="entry name" value="Pol/histidinol_Pase-like"/>
</dbReference>
<comment type="caution">
    <text evidence="4">The sequence shown here is derived from an EMBL/GenBank/DDBJ whole genome shotgun (WGS) entry which is preliminary data.</text>
</comment>
<sequence length="476" mass="53790">MHRREATSVNNDNSSSTTTHTTSAPAPTLPTDDMSSNVPLKYYEPVNKSSTSLHIQDGSLSLHSSPLPPHKLSFGERLKYFFHVHSDYFWGLLYRIASLIVILGVLIAIGIGLRYTDGLPKPEDFSKLKFDWKINPRDYLTPYNTSFQYNTLMNGHAHSTYSDGKMNVRQLLDWHLANGYNAVMVTDHNTIEGGLAAEKLALAEYNDSIVVIPGMEYTCCRIHMNFIDINETVAATAPVPSDEELQRVINRVHELGGLVIVNHIPWSNTTRHPDSHSTNIEGGRQQARLPNHPSIEQLISWGVDGFEVVNQETFDMASYQAATQRNLIQMVGMDIHHPSVGAQVWLTVNAANMSRAGIMEEIRNRRTSFLFDPAGTRPRVYVDSPASYLTLTPLTYLGDYFGMFYYDDKGMYSFQGTFCHPELLTVNGSVIGWFIFWIIIFLLAFELVRLCVIWAFQRVALASHRSRQRGRHNSDV</sequence>
<dbReference type="GO" id="GO:0004534">
    <property type="term" value="F:5'-3' RNA exonuclease activity"/>
    <property type="evidence" value="ECO:0007669"/>
    <property type="project" value="TreeGrafter"/>
</dbReference>
<keyword evidence="2" id="KW-0472">Membrane</keyword>
<feature type="transmembrane region" description="Helical" evidence="2">
    <location>
        <begin position="92"/>
        <end position="113"/>
    </location>
</feature>
<feature type="transmembrane region" description="Helical" evidence="2">
    <location>
        <begin position="430"/>
        <end position="456"/>
    </location>
</feature>
<dbReference type="VEuPathDB" id="FungiDB:MUCCIDRAFT_158069"/>
<keyword evidence="5" id="KW-1185">Reference proteome</keyword>
<dbReference type="AlphaFoldDB" id="A0A162ZU33"/>
<dbReference type="SUPFAM" id="SSF89550">
    <property type="entry name" value="PHP domain-like"/>
    <property type="match status" value="1"/>
</dbReference>
<reference evidence="4 5" key="1">
    <citation type="submission" date="2015-06" db="EMBL/GenBank/DDBJ databases">
        <title>Expansion of signal transduction pathways in fungi by whole-genome duplication.</title>
        <authorList>
            <consortium name="DOE Joint Genome Institute"/>
            <person name="Corrochano L.M."/>
            <person name="Kuo A."/>
            <person name="Marcet-Houben M."/>
            <person name="Polaino S."/>
            <person name="Salamov A."/>
            <person name="Villalobos J.M."/>
            <person name="Alvarez M.I."/>
            <person name="Avalos J."/>
            <person name="Benito E.P."/>
            <person name="Benoit I."/>
            <person name="Burger G."/>
            <person name="Camino L.P."/>
            <person name="Canovas D."/>
            <person name="Cerda-Olmedo E."/>
            <person name="Cheng J.-F."/>
            <person name="Dominguez A."/>
            <person name="Elias M."/>
            <person name="Eslava A.P."/>
            <person name="Glaser F."/>
            <person name="Grimwood J."/>
            <person name="Gutierrez G."/>
            <person name="Heitman J."/>
            <person name="Henrissat B."/>
            <person name="Iturriaga E.A."/>
            <person name="Lang B.F."/>
            <person name="Lavin J.L."/>
            <person name="Lee S."/>
            <person name="Li W."/>
            <person name="Lindquist E."/>
            <person name="Lopez-Garcia S."/>
            <person name="Luque E.M."/>
            <person name="Marcos A.T."/>
            <person name="Martin J."/>
            <person name="Mccluskey K."/>
            <person name="Medina H.R."/>
            <person name="Miralles-Duran A."/>
            <person name="Miyazaki A."/>
            <person name="Munoz-Torres E."/>
            <person name="Oguiza J.A."/>
            <person name="Ohm R."/>
            <person name="Olmedo M."/>
            <person name="Orejas M."/>
            <person name="Ortiz-Castellanos L."/>
            <person name="Pisabarro A.G."/>
            <person name="Rodriguez-Romero J."/>
            <person name="Ruiz-Herrera J."/>
            <person name="Ruiz-Vazquez R."/>
            <person name="Sanz C."/>
            <person name="Schackwitz W."/>
            <person name="Schmutz J."/>
            <person name="Shahriari M."/>
            <person name="Shelest E."/>
            <person name="Silva-Franco F."/>
            <person name="Soanes D."/>
            <person name="Syed K."/>
            <person name="Tagua V.G."/>
            <person name="Talbot N.J."/>
            <person name="Thon M."/>
            <person name="De Vries R.P."/>
            <person name="Wiebenga A."/>
            <person name="Yadav J.S."/>
            <person name="Braun E.L."/>
            <person name="Baker S."/>
            <person name="Garre V."/>
            <person name="Horwitz B."/>
            <person name="Torres-Martinez S."/>
            <person name="Idnurm A."/>
            <person name="Herrera-Estrella A."/>
            <person name="Gabaldon T."/>
            <person name="Grigoriev I.V."/>
        </authorList>
    </citation>
    <scope>NUCLEOTIDE SEQUENCE [LARGE SCALE GENOMIC DNA]</scope>
    <source>
        <strain evidence="4 5">CBS 277.49</strain>
    </source>
</reference>
<feature type="domain" description="Polymerase/histidinol phosphatase N-terminal" evidence="3">
    <location>
        <begin position="153"/>
        <end position="221"/>
    </location>
</feature>
<dbReference type="GO" id="GO:0035312">
    <property type="term" value="F:5'-3' DNA exonuclease activity"/>
    <property type="evidence" value="ECO:0007669"/>
    <property type="project" value="TreeGrafter"/>
</dbReference>
<feature type="region of interest" description="Disordered" evidence="1">
    <location>
        <begin position="1"/>
        <end position="36"/>
    </location>
</feature>
<evidence type="ECO:0000259" key="3">
    <source>
        <dbReference type="SMART" id="SM00481"/>
    </source>
</evidence>
<proteinExistence type="predicted"/>
<gene>
    <name evidence="4" type="ORF">MUCCIDRAFT_158069</name>
</gene>
<dbReference type="InterPro" id="IPR003141">
    <property type="entry name" value="Pol/His_phosphatase_N"/>
</dbReference>
<accession>A0A162ZU33</accession>
<protein>
    <recommendedName>
        <fullName evidence="3">Polymerase/histidinol phosphatase N-terminal domain-containing protein</fullName>
    </recommendedName>
</protein>
<dbReference type="InterPro" id="IPR052018">
    <property type="entry name" value="PHP_domain"/>
</dbReference>
<dbReference type="PANTHER" id="PTHR42924">
    <property type="entry name" value="EXONUCLEASE"/>
    <property type="match status" value="1"/>
</dbReference>
<dbReference type="SMART" id="SM00481">
    <property type="entry name" value="POLIIIAc"/>
    <property type="match status" value="1"/>
</dbReference>
<evidence type="ECO:0000256" key="1">
    <source>
        <dbReference type="SAM" id="MobiDB-lite"/>
    </source>
</evidence>
<evidence type="ECO:0000313" key="5">
    <source>
        <dbReference type="Proteomes" id="UP000077051"/>
    </source>
</evidence>
<dbReference type="OrthoDB" id="16564at2759"/>
<keyword evidence="2" id="KW-0812">Transmembrane</keyword>
<dbReference type="EMBL" id="AMYB01000001">
    <property type="protein sequence ID" value="OAD07817.1"/>
    <property type="molecule type" value="Genomic_DNA"/>
</dbReference>
<feature type="compositionally biased region" description="Low complexity" evidence="1">
    <location>
        <begin position="7"/>
        <end position="33"/>
    </location>
</feature>
<dbReference type="Proteomes" id="UP000077051">
    <property type="component" value="Unassembled WGS sequence"/>
</dbReference>
<keyword evidence="2" id="KW-1133">Transmembrane helix</keyword>
<dbReference type="PANTHER" id="PTHR42924:SF3">
    <property type="entry name" value="POLYMERASE_HISTIDINOL PHOSPHATASE N-TERMINAL DOMAIN-CONTAINING PROTEIN"/>
    <property type="match status" value="1"/>
</dbReference>
<evidence type="ECO:0000313" key="4">
    <source>
        <dbReference type="EMBL" id="OAD07817.1"/>
    </source>
</evidence>
<dbReference type="Gene3D" id="3.20.20.140">
    <property type="entry name" value="Metal-dependent hydrolases"/>
    <property type="match status" value="1"/>
</dbReference>
<evidence type="ECO:0000256" key="2">
    <source>
        <dbReference type="SAM" id="Phobius"/>
    </source>
</evidence>